<dbReference type="HOGENOM" id="CLU_1652710_0_0_1"/>
<dbReference type="eggNOG" id="ENOG502RPX3">
    <property type="taxonomic scope" value="Eukaryota"/>
</dbReference>
<dbReference type="VEuPathDB" id="FungiDB:PAAG_02098"/>
<gene>
    <name evidence="1" type="ORF">PAAG_02098</name>
</gene>
<reference evidence="1 2" key="1">
    <citation type="journal article" date="2011" name="PLoS Genet.">
        <title>Comparative genomic analysis of human fungal pathogens causing paracoccidioidomycosis.</title>
        <authorList>
            <person name="Desjardins C.A."/>
            <person name="Champion M.D."/>
            <person name="Holder J.W."/>
            <person name="Muszewska A."/>
            <person name="Goldberg J."/>
            <person name="Bailao A.M."/>
            <person name="Brigido M.M."/>
            <person name="Ferreira M.E."/>
            <person name="Garcia A.M."/>
            <person name="Grynberg M."/>
            <person name="Gujja S."/>
            <person name="Heiman D.I."/>
            <person name="Henn M.R."/>
            <person name="Kodira C.D."/>
            <person name="Leon-Narvaez H."/>
            <person name="Longo L.V."/>
            <person name="Ma L.J."/>
            <person name="Malavazi I."/>
            <person name="Matsuo A.L."/>
            <person name="Morais F.V."/>
            <person name="Pereira M."/>
            <person name="Rodriguez-Brito S."/>
            <person name="Sakthikumar S."/>
            <person name="Salem-Izacc S.M."/>
            <person name="Sykes S.M."/>
            <person name="Teixeira M.M."/>
            <person name="Vallejo M.C."/>
            <person name="Walter M.E."/>
            <person name="Yandava C."/>
            <person name="Young S."/>
            <person name="Zeng Q."/>
            <person name="Zucker J."/>
            <person name="Felipe M.S."/>
            <person name="Goldman G.H."/>
            <person name="Haas B.J."/>
            <person name="McEwen J.G."/>
            <person name="Nino-Vega G."/>
            <person name="Puccia R."/>
            <person name="San-Blas G."/>
            <person name="Soares C.M."/>
            <person name="Birren B.W."/>
            <person name="Cuomo C.A."/>
        </authorList>
    </citation>
    <scope>NUCLEOTIDE SEQUENCE [LARGE SCALE GENOMIC DNA]</scope>
    <source>
        <strain evidence="2">ATCC MYA-826 / Pb01</strain>
    </source>
</reference>
<dbReference type="Proteomes" id="UP000002059">
    <property type="component" value="Partially assembled WGS sequence"/>
</dbReference>
<protein>
    <submittedName>
        <fullName evidence="1">Uncharacterized protein</fullName>
    </submittedName>
</protein>
<keyword evidence="2" id="KW-1185">Reference proteome</keyword>
<dbReference type="OrthoDB" id="10497117at2759"/>
<dbReference type="GeneID" id="9099596"/>
<sequence>MSKNVEQIRQEKVLRSPFLAKDLAVQGSFIHKKGGFQEQAFRSSSYHPLQVLVRVSQRKEEEGKKPWIKAQDYDGEPRAVSPRQMNALTITMSALFSEYTSAAGEIIEVSSWIRMVGCGCELRPTMMDRGDPVTLYFMLGRRLVSCFEHSRPHKPYGIDG</sequence>
<name>C1GUA3_PARBA</name>
<dbReference type="RefSeq" id="XP_002796210.2">
    <property type="nucleotide sequence ID" value="XM_002796164.2"/>
</dbReference>
<dbReference type="AlphaFoldDB" id="C1GUA3"/>
<organism evidence="1 2">
    <name type="scientific">Paracoccidioides lutzii (strain ATCC MYA-826 / Pb01)</name>
    <name type="common">Paracoccidioides brasiliensis</name>
    <dbReference type="NCBI Taxonomy" id="502779"/>
    <lineage>
        <taxon>Eukaryota</taxon>
        <taxon>Fungi</taxon>
        <taxon>Dikarya</taxon>
        <taxon>Ascomycota</taxon>
        <taxon>Pezizomycotina</taxon>
        <taxon>Eurotiomycetes</taxon>
        <taxon>Eurotiomycetidae</taxon>
        <taxon>Onygenales</taxon>
        <taxon>Ajellomycetaceae</taxon>
        <taxon>Paracoccidioides</taxon>
    </lineage>
</organism>
<accession>C1GUA3</accession>
<dbReference type="KEGG" id="pbl:PAAG_02098"/>
<evidence type="ECO:0000313" key="1">
    <source>
        <dbReference type="EMBL" id="EEH39909.2"/>
    </source>
</evidence>
<dbReference type="EMBL" id="KN293995">
    <property type="protein sequence ID" value="EEH39909.2"/>
    <property type="molecule type" value="Genomic_DNA"/>
</dbReference>
<proteinExistence type="predicted"/>
<evidence type="ECO:0000313" key="2">
    <source>
        <dbReference type="Proteomes" id="UP000002059"/>
    </source>
</evidence>